<reference evidence="1 2" key="1">
    <citation type="submission" date="2015-07" db="EMBL/GenBank/DDBJ databases">
        <title>The genome of Habropoda laboriosa.</title>
        <authorList>
            <person name="Pan H."/>
            <person name="Kapheim K."/>
        </authorList>
    </citation>
    <scope>NUCLEOTIDE SEQUENCE [LARGE SCALE GENOMIC DNA]</scope>
    <source>
        <strain evidence="1">0110345459</strain>
    </source>
</reference>
<dbReference type="OrthoDB" id="441444at2759"/>
<organism evidence="1 2">
    <name type="scientific">Habropoda laboriosa</name>
    <dbReference type="NCBI Taxonomy" id="597456"/>
    <lineage>
        <taxon>Eukaryota</taxon>
        <taxon>Metazoa</taxon>
        <taxon>Ecdysozoa</taxon>
        <taxon>Arthropoda</taxon>
        <taxon>Hexapoda</taxon>
        <taxon>Insecta</taxon>
        <taxon>Pterygota</taxon>
        <taxon>Neoptera</taxon>
        <taxon>Endopterygota</taxon>
        <taxon>Hymenoptera</taxon>
        <taxon>Apocrita</taxon>
        <taxon>Aculeata</taxon>
        <taxon>Apoidea</taxon>
        <taxon>Anthophila</taxon>
        <taxon>Apidae</taxon>
        <taxon>Habropoda</taxon>
    </lineage>
</organism>
<evidence type="ECO:0000313" key="1">
    <source>
        <dbReference type="EMBL" id="KOC69201.1"/>
    </source>
</evidence>
<evidence type="ECO:0000313" key="2">
    <source>
        <dbReference type="Proteomes" id="UP000053825"/>
    </source>
</evidence>
<dbReference type="Proteomes" id="UP000053825">
    <property type="component" value="Unassembled WGS sequence"/>
</dbReference>
<protein>
    <submittedName>
        <fullName evidence="1">Uncharacterized protein</fullName>
    </submittedName>
</protein>
<name>A0A0L7REN4_9HYME</name>
<proteinExistence type="predicted"/>
<accession>A0A0L7REN4</accession>
<gene>
    <name evidence="1" type="ORF">WH47_07652</name>
</gene>
<dbReference type="EMBL" id="KQ414612">
    <property type="protein sequence ID" value="KOC69201.1"/>
    <property type="molecule type" value="Genomic_DNA"/>
</dbReference>
<dbReference type="STRING" id="597456.A0A0L7REN4"/>
<keyword evidence="2" id="KW-1185">Reference proteome</keyword>
<sequence>MSLAISCCKLINTKINNVYKFGGYLSRSATTISDYKIQWTRPQRISFADPKQTGDLGLDITVKPNEIKLYYQNSKEWEE</sequence>
<dbReference type="AlphaFoldDB" id="A0A0L7REN4"/>